<dbReference type="GO" id="GO:0004674">
    <property type="term" value="F:protein serine/threonine kinase activity"/>
    <property type="evidence" value="ECO:0007669"/>
    <property type="project" value="UniProtKB-KW"/>
</dbReference>
<keyword evidence="6" id="KW-0547">Nucleotide-binding</keyword>
<dbReference type="GO" id="GO:0005524">
    <property type="term" value="F:ATP binding"/>
    <property type="evidence" value="ECO:0007669"/>
    <property type="project" value="UniProtKB-KW"/>
</dbReference>
<accession>A0A3B4GKA5</accession>
<evidence type="ECO:0000256" key="5">
    <source>
        <dbReference type="ARBA" id="ARBA00022679"/>
    </source>
</evidence>
<dbReference type="PANTHER" id="PTHR22983">
    <property type="entry name" value="PROTEIN KINASE RELATED"/>
    <property type="match status" value="1"/>
</dbReference>
<dbReference type="PROSITE" id="PS00108">
    <property type="entry name" value="PROTEIN_KINASE_ST"/>
    <property type="match status" value="1"/>
</dbReference>
<dbReference type="PANTHER" id="PTHR22983:SF6">
    <property type="entry name" value="SERINE_THREONINE-PROTEIN KINASE 36"/>
    <property type="match status" value="1"/>
</dbReference>
<keyword evidence="5" id="KW-0808">Transferase</keyword>
<comment type="subcellular location">
    <subcellularLocation>
        <location evidence="1">Cytoplasm</location>
        <location evidence="1">Cytoskeleton</location>
    </subcellularLocation>
</comment>
<evidence type="ECO:0000256" key="12">
    <source>
        <dbReference type="ARBA" id="ARBA00075375"/>
    </source>
</evidence>
<dbReference type="Ensembl" id="ENSPNYT00000023982.1">
    <property type="protein sequence ID" value="ENSPNYP00000023410.1"/>
    <property type="gene ID" value="ENSPNYG00000017620.1"/>
</dbReference>
<keyword evidence="13" id="KW-0812">Transmembrane</keyword>
<evidence type="ECO:0000256" key="8">
    <source>
        <dbReference type="ARBA" id="ARBA00022840"/>
    </source>
</evidence>
<keyword evidence="13" id="KW-1133">Transmembrane helix</keyword>
<dbReference type="InterPro" id="IPR008271">
    <property type="entry name" value="Ser/Thr_kinase_AS"/>
</dbReference>
<evidence type="ECO:0000256" key="11">
    <source>
        <dbReference type="ARBA" id="ARBA00048679"/>
    </source>
</evidence>
<evidence type="ECO:0000256" key="1">
    <source>
        <dbReference type="ARBA" id="ARBA00004245"/>
    </source>
</evidence>
<reference evidence="15" key="1">
    <citation type="submission" date="2023-09" db="UniProtKB">
        <authorList>
            <consortium name="Ensembl"/>
        </authorList>
    </citation>
    <scope>IDENTIFICATION</scope>
</reference>
<dbReference type="InterPro" id="IPR000719">
    <property type="entry name" value="Prot_kinase_dom"/>
</dbReference>
<dbReference type="GO" id="GO:0007224">
    <property type="term" value="P:smoothened signaling pathway"/>
    <property type="evidence" value="ECO:0007669"/>
    <property type="project" value="TreeGrafter"/>
</dbReference>
<dbReference type="FunFam" id="3.30.200.20:FF:000042">
    <property type="entry name" value="Aurora kinase A"/>
    <property type="match status" value="1"/>
</dbReference>
<dbReference type="CDD" id="cd14002">
    <property type="entry name" value="STKc_STK36"/>
    <property type="match status" value="1"/>
</dbReference>
<keyword evidence="7" id="KW-0418">Kinase</keyword>
<evidence type="ECO:0000256" key="10">
    <source>
        <dbReference type="ARBA" id="ARBA00047899"/>
    </source>
</evidence>
<organism evidence="15">
    <name type="scientific">Pundamilia nyererei</name>
    <dbReference type="NCBI Taxonomy" id="303518"/>
    <lineage>
        <taxon>Eukaryota</taxon>
        <taxon>Metazoa</taxon>
        <taxon>Chordata</taxon>
        <taxon>Craniata</taxon>
        <taxon>Vertebrata</taxon>
        <taxon>Euteleostomi</taxon>
        <taxon>Actinopterygii</taxon>
        <taxon>Neopterygii</taxon>
        <taxon>Teleostei</taxon>
        <taxon>Neoteleostei</taxon>
        <taxon>Acanthomorphata</taxon>
        <taxon>Ovalentaria</taxon>
        <taxon>Cichlomorphae</taxon>
        <taxon>Cichliformes</taxon>
        <taxon>Cichlidae</taxon>
        <taxon>African cichlids</taxon>
        <taxon>Pseudocrenilabrinae</taxon>
        <taxon>Haplochromini</taxon>
        <taxon>Pundamilia</taxon>
    </lineage>
</organism>
<evidence type="ECO:0000256" key="7">
    <source>
        <dbReference type="ARBA" id="ARBA00022777"/>
    </source>
</evidence>
<dbReference type="Gene3D" id="1.10.510.10">
    <property type="entry name" value="Transferase(Phosphotransferase) domain 1"/>
    <property type="match status" value="1"/>
</dbReference>
<keyword evidence="4" id="KW-0723">Serine/threonine-protein kinase</keyword>
<dbReference type="EC" id="2.7.11.1" evidence="2"/>
<dbReference type="GO" id="GO:0005737">
    <property type="term" value="C:cytoplasm"/>
    <property type="evidence" value="ECO:0007669"/>
    <property type="project" value="UniProtKB-ARBA"/>
</dbReference>
<dbReference type="GO" id="GO:0005856">
    <property type="term" value="C:cytoskeleton"/>
    <property type="evidence" value="ECO:0007669"/>
    <property type="project" value="UniProtKB-SubCell"/>
</dbReference>
<dbReference type="SUPFAM" id="SSF56112">
    <property type="entry name" value="Protein kinase-like (PK-like)"/>
    <property type="match status" value="1"/>
</dbReference>
<dbReference type="AlphaFoldDB" id="A0A3B4GKA5"/>
<name>A0A3B4GKA5_9CICH</name>
<protein>
    <recommendedName>
        <fullName evidence="2">non-specific serine/threonine protein kinase</fullName>
        <ecNumber evidence="2">2.7.11.1</ecNumber>
    </recommendedName>
    <alternativeName>
        <fullName evidence="12">Fused homolog</fullName>
    </alternativeName>
</protein>
<dbReference type="GeneTree" id="ENSGT00940000158375"/>
<dbReference type="PROSITE" id="PS50011">
    <property type="entry name" value="PROTEIN_KINASE_DOM"/>
    <property type="match status" value="1"/>
</dbReference>
<comment type="catalytic activity">
    <reaction evidence="11">
        <text>L-seryl-[protein] + ATP = O-phospho-L-seryl-[protein] + ADP + H(+)</text>
        <dbReference type="Rhea" id="RHEA:17989"/>
        <dbReference type="Rhea" id="RHEA-COMP:9863"/>
        <dbReference type="Rhea" id="RHEA-COMP:11604"/>
        <dbReference type="ChEBI" id="CHEBI:15378"/>
        <dbReference type="ChEBI" id="CHEBI:29999"/>
        <dbReference type="ChEBI" id="CHEBI:30616"/>
        <dbReference type="ChEBI" id="CHEBI:83421"/>
        <dbReference type="ChEBI" id="CHEBI:456216"/>
        <dbReference type="EC" id="2.7.11.1"/>
    </reaction>
</comment>
<keyword evidence="9" id="KW-0206">Cytoskeleton</keyword>
<evidence type="ECO:0000256" key="6">
    <source>
        <dbReference type="ARBA" id="ARBA00022741"/>
    </source>
</evidence>
<feature type="domain" description="Protein kinase" evidence="14">
    <location>
        <begin position="56"/>
        <end position="295"/>
    </location>
</feature>
<keyword evidence="8" id="KW-0067">ATP-binding</keyword>
<keyword evidence="13" id="KW-0472">Membrane</keyword>
<evidence type="ECO:0000259" key="14">
    <source>
        <dbReference type="PROSITE" id="PS50011"/>
    </source>
</evidence>
<feature type="transmembrane region" description="Helical" evidence="13">
    <location>
        <begin position="28"/>
        <end position="50"/>
    </location>
</feature>
<dbReference type="FunFam" id="1.10.510.10:FF:000292">
    <property type="entry name" value="Serine/threonine-protein kinase 36"/>
    <property type="match status" value="1"/>
</dbReference>
<evidence type="ECO:0000256" key="4">
    <source>
        <dbReference type="ARBA" id="ARBA00022527"/>
    </source>
</evidence>
<dbReference type="Pfam" id="PF00069">
    <property type="entry name" value="Pkinase"/>
    <property type="match status" value="1"/>
</dbReference>
<keyword evidence="3" id="KW-0963">Cytoplasm</keyword>
<dbReference type="SMART" id="SM00220">
    <property type="entry name" value="S_TKc"/>
    <property type="match status" value="1"/>
</dbReference>
<sequence length="303" mass="34104">KSSPWNFAMDSSATTSVSTYLGTEANLLALPILFSIVSVTLLWSASRLYFSKDCAAWRLMSLSTGSFGRVYKGRRKGSGMVVALKFMPKLGRSENQLQSLKREIEIMRDLRHPNIVQLFDSFETETEVVIVTEYAEGQLFQILEDDGNLPESQVRAIACQLVSALYYLHSHRILHRDMKPQNILLEKSGVVKLCDFGAMSVSTLVLTSIKGTPLYMSPELVEEKPYDHTADLWSLGCILYELHTGAPPFYTNSIFKLVQLIVKDQVKWPDTMSSLLTKDPQKRLSWPDLLYHPFVADGVLGDS</sequence>
<evidence type="ECO:0000313" key="15">
    <source>
        <dbReference type="Ensembl" id="ENSPNYP00000023410.1"/>
    </source>
</evidence>
<proteinExistence type="predicted"/>
<comment type="catalytic activity">
    <reaction evidence="10">
        <text>L-threonyl-[protein] + ATP = O-phospho-L-threonyl-[protein] + ADP + H(+)</text>
        <dbReference type="Rhea" id="RHEA:46608"/>
        <dbReference type="Rhea" id="RHEA-COMP:11060"/>
        <dbReference type="Rhea" id="RHEA-COMP:11605"/>
        <dbReference type="ChEBI" id="CHEBI:15378"/>
        <dbReference type="ChEBI" id="CHEBI:30013"/>
        <dbReference type="ChEBI" id="CHEBI:30616"/>
        <dbReference type="ChEBI" id="CHEBI:61977"/>
        <dbReference type="ChEBI" id="CHEBI:456216"/>
        <dbReference type="EC" id="2.7.11.1"/>
    </reaction>
</comment>
<dbReference type="InterPro" id="IPR011009">
    <property type="entry name" value="Kinase-like_dom_sf"/>
</dbReference>
<evidence type="ECO:0000256" key="13">
    <source>
        <dbReference type="SAM" id="Phobius"/>
    </source>
</evidence>
<evidence type="ECO:0000256" key="2">
    <source>
        <dbReference type="ARBA" id="ARBA00012513"/>
    </source>
</evidence>
<evidence type="ECO:0000256" key="3">
    <source>
        <dbReference type="ARBA" id="ARBA00022490"/>
    </source>
</evidence>
<evidence type="ECO:0000256" key="9">
    <source>
        <dbReference type="ARBA" id="ARBA00023212"/>
    </source>
</evidence>